<feature type="non-terminal residue" evidence="1">
    <location>
        <position position="35"/>
    </location>
</feature>
<dbReference type="AlphaFoldDB" id="A0A699WK35"/>
<reference evidence="1" key="1">
    <citation type="journal article" date="2019" name="Sci. Rep.">
        <title>Draft genome of Tanacetum cinerariifolium, the natural source of mosquito coil.</title>
        <authorList>
            <person name="Yamashiro T."/>
            <person name="Shiraishi A."/>
            <person name="Satake H."/>
            <person name="Nakayama K."/>
        </authorList>
    </citation>
    <scope>NUCLEOTIDE SEQUENCE</scope>
</reference>
<accession>A0A699WK35</accession>
<comment type="caution">
    <text evidence="1">The sequence shown here is derived from an EMBL/GenBank/DDBJ whole genome shotgun (WGS) entry which is preliminary data.</text>
</comment>
<evidence type="ECO:0000313" key="1">
    <source>
        <dbReference type="EMBL" id="GFD44794.1"/>
    </source>
</evidence>
<organism evidence="1">
    <name type="scientific">Tanacetum cinerariifolium</name>
    <name type="common">Dalmatian daisy</name>
    <name type="synonym">Chrysanthemum cinerariifolium</name>
    <dbReference type="NCBI Taxonomy" id="118510"/>
    <lineage>
        <taxon>Eukaryota</taxon>
        <taxon>Viridiplantae</taxon>
        <taxon>Streptophyta</taxon>
        <taxon>Embryophyta</taxon>
        <taxon>Tracheophyta</taxon>
        <taxon>Spermatophyta</taxon>
        <taxon>Magnoliopsida</taxon>
        <taxon>eudicotyledons</taxon>
        <taxon>Gunneridae</taxon>
        <taxon>Pentapetalae</taxon>
        <taxon>asterids</taxon>
        <taxon>campanulids</taxon>
        <taxon>Asterales</taxon>
        <taxon>Asteraceae</taxon>
        <taxon>Asteroideae</taxon>
        <taxon>Anthemideae</taxon>
        <taxon>Anthemidinae</taxon>
        <taxon>Tanacetum</taxon>
    </lineage>
</organism>
<sequence>MQEDTEVQKVVEVVNAAMLITEVVTAAATIAVSIP</sequence>
<name>A0A699WK35_TANCI</name>
<protein>
    <submittedName>
        <fullName evidence="1">Uncharacterized protein</fullName>
    </submittedName>
</protein>
<dbReference type="EMBL" id="BKCJ011631383">
    <property type="protein sequence ID" value="GFD44794.1"/>
    <property type="molecule type" value="Genomic_DNA"/>
</dbReference>
<gene>
    <name evidence="1" type="ORF">Tci_916763</name>
</gene>
<proteinExistence type="predicted"/>